<dbReference type="AlphaFoldDB" id="A0A8X6WPE6"/>
<name>A0A8X6WPE6_9ARAC</name>
<evidence type="ECO:0000313" key="2">
    <source>
        <dbReference type="EMBL" id="GFY38947.1"/>
    </source>
</evidence>
<dbReference type="Proteomes" id="UP000886998">
    <property type="component" value="Unassembled WGS sequence"/>
</dbReference>
<dbReference type="EMBL" id="BMAV01001122">
    <property type="protein sequence ID" value="GFY38947.1"/>
    <property type="molecule type" value="Genomic_DNA"/>
</dbReference>
<reference evidence="2" key="1">
    <citation type="submission" date="2020-08" db="EMBL/GenBank/DDBJ databases">
        <title>Multicomponent nature underlies the extraordinary mechanical properties of spider dragline silk.</title>
        <authorList>
            <person name="Kono N."/>
            <person name="Nakamura H."/>
            <person name="Mori M."/>
            <person name="Yoshida Y."/>
            <person name="Ohtoshi R."/>
            <person name="Malay A.D."/>
            <person name="Moran D.A.P."/>
            <person name="Tomita M."/>
            <person name="Numata K."/>
            <person name="Arakawa K."/>
        </authorList>
    </citation>
    <scope>NUCLEOTIDE SEQUENCE</scope>
</reference>
<organism evidence="2 3">
    <name type="scientific">Trichonephila inaurata madagascariensis</name>
    <dbReference type="NCBI Taxonomy" id="2747483"/>
    <lineage>
        <taxon>Eukaryota</taxon>
        <taxon>Metazoa</taxon>
        <taxon>Ecdysozoa</taxon>
        <taxon>Arthropoda</taxon>
        <taxon>Chelicerata</taxon>
        <taxon>Arachnida</taxon>
        <taxon>Araneae</taxon>
        <taxon>Araneomorphae</taxon>
        <taxon>Entelegynae</taxon>
        <taxon>Araneoidea</taxon>
        <taxon>Nephilidae</taxon>
        <taxon>Trichonephila</taxon>
        <taxon>Trichonephila inaurata</taxon>
    </lineage>
</organism>
<comment type="caution">
    <text evidence="2">The sequence shown here is derived from an EMBL/GenBank/DDBJ whole genome shotgun (WGS) entry which is preliminary data.</text>
</comment>
<evidence type="ECO:0000256" key="1">
    <source>
        <dbReference type="SAM" id="MobiDB-lite"/>
    </source>
</evidence>
<sequence>MGCQPPSIHRRYPLLHAGSFCLLSFFRPGPEFAPSLDSLVFPSSLKRTISTPCLACGRPIDAEQRRTELPTSRRQQPCRPPERLDYKTTPPDYDSARAD</sequence>
<accession>A0A8X6WPE6</accession>
<evidence type="ECO:0000313" key="3">
    <source>
        <dbReference type="Proteomes" id="UP000886998"/>
    </source>
</evidence>
<dbReference type="OrthoDB" id="6425297at2759"/>
<feature type="region of interest" description="Disordered" evidence="1">
    <location>
        <begin position="64"/>
        <end position="99"/>
    </location>
</feature>
<proteinExistence type="predicted"/>
<gene>
    <name evidence="2" type="ORF">TNIN_225021</name>
</gene>
<protein>
    <submittedName>
        <fullName evidence="2">Uncharacterized protein</fullName>
    </submittedName>
</protein>
<keyword evidence="3" id="KW-1185">Reference proteome</keyword>